<evidence type="ECO:0000256" key="2">
    <source>
        <dbReference type="ARBA" id="ARBA00023235"/>
    </source>
</evidence>
<dbReference type="InParanoid" id="A0A0C3GMM9"/>
<dbReference type="InterPro" id="IPR007400">
    <property type="entry name" value="PrpF-like"/>
</dbReference>
<evidence type="ECO:0000313" key="4">
    <source>
        <dbReference type="Proteomes" id="UP000054321"/>
    </source>
</evidence>
<dbReference type="PANTHER" id="PTHR43709:SF2">
    <property type="entry name" value="DUF453 DOMAIN PROTEIN (AFU_ORTHOLOGUE AFUA_6G00360)"/>
    <property type="match status" value="1"/>
</dbReference>
<reference evidence="4" key="2">
    <citation type="submission" date="2015-01" db="EMBL/GenBank/DDBJ databases">
        <title>Evolutionary Origins and Diversification of the Mycorrhizal Mutualists.</title>
        <authorList>
            <consortium name="DOE Joint Genome Institute"/>
            <consortium name="Mycorrhizal Genomics Consortium"/>
            <person name="Kohler A."/>
            <person name="Kuo A."/>
            <person name="Nagy L.G."/>
            <person name="Floudas D."/>
            <person name="Copeland A."/>
            <person name="Barry K.W."/>
            <person name="Cichocki N."/>
            <person name="Veneault-Fourrey C."/>
            <person name="LaButti K."/>
            <person name="Lindquist E.A."/>
            <person name="Lipzen A."/>
            <person name="Lundell T."/>
            <person name="Morin E."/>
            <person name="Murat C."/>
            <person name="Riley R."/>
            <person name="Ohm R."/>
            <person name="Sun H."/>
            <person name="Tunlid A."/>
            <person name="Henrissat B."/>
            <person name="Grigoriev I.V."/>
            <person name="Hibbett D.S."/>
            <person name="Martin F."/>
        </authorList>
    </citation>
    <scope>NUCLEOTIDE SEQUENCE [LARGE SCALE GENOMIC DNA]</scope>
    <source>
        <strain evidence="4">Zn</strain>
    </source>
</reference>
<dbReference type="EMBL" id="KN832905">
    <property type="protein sequence ID" value="KIM92809.1"/>
    <property type="molecule type" value="Genomic_DNA"/>
</dbReference>
<dbReference type="Pfam" id="PF04303">
    <property type="entry name" value="PrpF"/>
    <property type="match status" value="1"/>
</dbReference>
<keyword evidence="2" id="KW-0413">Isomerase</keyword>
<feature type="non-terminal residue" evidence="3">
    <location>
        <position position="262"/>
    </location>
</feature>
<sequence>MGSSAGQYGIPAAYIRGGTSKAVFLSKAHIPPPGPLRDAVLKRIMGSPDPMQIDGMGGTRVVTSKIAIVSPSEREDVDIDYEFAQVGIDQDDIGYDGNCGNISSAVGPYAIDESMVKRFRVGASIDKTLISQEIRIWNTGTKKLIISHVPVDSRTGKSISNGTASIDGTPGTGAPILIDFRNTIGASLSRGVIPSGNAINVVSVGNKDIDITICDVANICVFVAAKDMGISGDETAEQINSDSALISRCKELRGKASQLVGL</sequence>
<dbReference type="AlphaFoldDB" id="A0A0C3GMM9"/>
<dbReference type="Proteomes" id="UP000054321">
    <property type="component" value="Unassembled WGS sequence"/>
</dbReference>
<protein>
    <recommendedName>
        <fullName evidence="5">PrpF protein</fullName>
    </recommendedName>
</protein>
<dbReference type="STRING" id="913774.A0A0C3GMM9"/>
<comment type="similarity">
    <text evidence="1">Belongs to the PrpF family.</text>
</comment>
<dbReference type="PANTHER" id="PTHR43709">
    <property type="entry name" value="ACONITATE ISOMERASE-RELATED"/>
    <property type="match status" value="1"/>
</dbReference>
<proteinExistence type="inferred from homology"/>
<evidence type="ECO:0000313" key="3">
    <source>
        <dbReference type="EMBL" id="KIM92809.1"/>
    </source>
</evidence>
<accession>A0A0C3GMM9</accession>
<dbReference type="SUPFAM" id="SSF54506">
    <property type="entry name" value="Diaminopimelate epimerase-like"/>
    <property type="match status" value="2"/>
</dbReference>
<evidence type="ECO:0000256" key="1">
    <source>
        <dbReference type="ARBA" id="ARBA00007673"/>
    </source>
</evidence>
<dbReference type="Gene3D" id="3.10.310.10">
    <property type="entry name" value="Diaminopimelate Epimerase, Chain A, domain 1"/>
    <property type="match status" value="2"/>
</dbReference>
<evidence type="ECO:0008006" key="5">
    <source>
        <dbReference type="Google" id="ProtNLM"/>
    </source>
</evidence>
<dbReference type="GO" id="GO:0016853">
    <property type="term" value="F:isomerase activity"/>
    <property type="evidence" value="ECO:0007669"/>
    <property type="project" value="UniProtKB-KW"/>
</dbReference>
<reference evidence="3 4" key="1">
    <citation type="submission" date="2014-04" db="EMBL/GenBank/DDBJ databases">
        <authorList>
            <consortium name="DOE Joint Genome Institute"/>
            <person name="Kuo A."/>
            <person name="Martino E."/>
            <person name="Perotto S."/>
            <person name="Kohler A."/>
            <person name="Nagy L.G."/>
            <person name="Floudas D."/>
            <person name="Copeland A."/>
            <person name="Barry K.W."/>
            <person name="Cichocki N."/>
            <person name="Veneault-Fourrey C."/>
            <person name="LaButti K."/>
            <person name="Lindquist E.A."/>
            <person name="Lipzen A."/>
            <person name="Lundell T."/>
            <person name="Morin E."/>
            <person name="Murat C."/>
            <person name="Sun H."/>
            <person name="Tunlid A."/>
            <person name="Henrissat B."/>
            <person name="Grigoriev I.V."/>
            <person name="Hibbett D.S."/>
            <person name="Martin F."/>
            <person name="Nordberg H.P."/>
            <person name="Cantor M.N."/>
            <person name="Hua S.X."/>
        </authorList>
    </citation>
    <scope>NUCLEOTIDE SEQUENCE [LARGE SCALE GENOMIC DNA]</scope>
    <source>
        <strain evidence="3 4">Zn</strain>
    </source>
</reference>
<dbReference type="HOGENOM" id="CLU_026443_3_0_1"/>
<organism evidence="3 4">
    <name type="scientific">Oidiodendron maius (strain Zn)</name>
    <dbReference type="NCBI Taxonomy" id="913774"/>
    <lineage>
        <taxon>Eukaryota</taxon>
        <taxon>Fungi</taxon>
        <taxon>Dikarya</taxon>
        <taxon>Ascomycota</taxon>
        <taxon>Pezizomycotina</taxon>
        <taxon>Leotiomycetes</taxon>
        <taxon>Leotiomycetes incertae sedis</taxon>
        <taxon>Myxotrichaceae</taxon>
        <taxon>Oidiodendron</taxon>
    </lineage>
</organism>
<dbReference type="OrthoDB" id="10267539at2759"/>
<name>A0A0C3GMM9_OIDMZ</name>
<gene>
    <name evidence="3" type="ORF">OIDMADRAFT_138984</name>
</gene>
<keyword evidence="4" id="KW-1185">Reference proteome</keyword>